<dbReference type="RefSeq" id="WP_408077698.1">
    <property type="nucleotide sequence ID" value="NZ_JBELQC010000001.1"/>
</dbReference>
<reference evidence="1 2" key="1">
    <citation type="submission" date="2024-06" db="EMBL/GenBank/DDBJ databases">
        <authorList>
            <person name="Kaempfer P."/>
            <person name="Viver T."/>
        </authorList>
    </citation>
    <scope>NUCLEOTIDE SEQUENCE [LARGE SCALE GENOMIC DNA]</scope>
    <source>
        <strain evidence="1 2">ST-64</strain>
    </source>
</reference>
<proteinExistence type="predicted"/>
<sequence length="77" mass="8963">MAKLDDWGREVDDYGRIKDPAERYQQFMLGLHDLLAEAGDDGYSAEACQRLAEARLMFMDEFEHRHPGYGKGRAVWR</sequence>
<comment type="caution">
    <text evidence="1">The sequence shown here is derived from an EMBL/GenBank/DDBJ whole genome shotgun (WGS) entry which is preliminary data.</text>
</comment>
<dbReference type="Proteomes" id="UP001629244">
    <property type="component" value="Unassembled WGS sequence"/>
</dbReference>
<name>A0ABW8YL85_9SPHN</name>
<gene>
    <name evidence="1" type="ORF">ABS767_07345</name>
</gene>
<keyword evidence="2" id="KW-1185">Reference proteome</keyword>
<organism evidence="1 2">
    <name type="scientific">Sphingomonas plantiphila</name>
    <dbReference type="NCBI Taxonomy" id="3163295"/>
    <lineage>
        <taxon>Bacteria</taxon>
        <taxon>Pseudomonadati</taxon>
        <taxon>Pseudomonadota</taxon>
        <taxon>Alphaproteobacteria</taxon>
        <taxon>Sphingomonadales</taxon>
        <taxon>Sphingomonadaceae</taxon>
        <taxon>Sphingomonas</taxon>
    </lineage>
</organism>
<evidence type="ECO:0000313" key="1">
    <source>
        <dbReference type="EMBL" id="MFL9840769.1"/>
    </source>
</evidence>
<accession>A0ABW8YL85</accession>
<dbReference type="EMBL" id="JBELQC010000001">
    <property type="protein sequence ID" value="MFL9840769.1"/>
    <property type="molecule type" value="Genomic_DNA"/>
</dbReference>
<protein>
    <submittedName>
        <fullName evidence="1">Uncharacterized protein</fullName>
    </submittedName>
</protein>
<evidence type="ECO:0000313" key="2">
    <source>
        <dbReference type="Proteomes" id="UP001629244"/>
    </source>
</evidence>